<sequence>MGLFKPKWMNPNESVADSAVRKLTKEADLISAALKSPHKRVRRYAASRIKDQKALFRIVAADEDAYVRISATVGLKDQELLAQTAVQNSDSDIRRIASEKLTDQAVLKEIALKDQDNKVRIAAIGQLTDQSVLKVIIHKKGHVAAIGQLTDEAAIREIIQKEPDKMIRIAAIARLTDEEELIRIVKNDPLRKYAAKRLRELAAERGKTLGDMVEQTALMDIIAQSKRGCWDFKSAIMLLEERELIRLIQQEPFSDGGWFALNQLQDQEALKKIINESGCNSTKKARALGRLLQVAKWDSVDIDEDFMQHMLEYPLEYSDCLKQIYRKTRKYAEQINKLNTHYDHGYHDSCHEDTHYDISARMNCGFD</sequence>
<dbReference type="Gene3D" id="1.25.10.10">
    <property type="entry name" value="Leucine-rich Repeat Variant"/>
    <property type="match status" value="1"/>
</dbReference>
<proteinExistence type="predicted"/>
<reference evidence="1" key="1">
    <citation type="submission" date="2019-08" db="EMBL/GenBank/DDBJ databases">
        <authorList>
            <person name="Kucharzyk K."/>
            <person name="Murdoch R.W."/>
            <person name="Higgins S."/>
            <person name="Loffler F."/>
        </authorList>
    </citation>
    <scope>NUCLEOTIDE SEQUENCE</scope>
</reference>
<organism evidence="1">
    <name type="scientific">bioreactor metagenome</name>
    <dbReference type="NCBI Taxonomy" id="1076179"/>
    <lineage>
        <taxon>unclassified sequences</taxon>
        <taxon>metagenomes</taxon>
        <taxon>ecological metagenomes</taxon>
    </lineage>
</organism>
<evidence type="ECO:0000313" key="1">
    <source>
        <dbReference type="EMBL" id="MPM59789.1"/>
    </source>
</evidence>
<gene>
    <name evidence="1" type="ORF">SDC9_106635</name>
</gene>
<name>A0A645B2Z1_9ZZZZ</name>
<evidence type="ECO:0008006" key="2">
    <source>
        <dbReference type="Google" id="ProtNLM"/>
    </source>
</evidence>
<dbReference type="InterPro" id="IPR011989">
    <property type="entry name" value="ARM-like"/>
</dbReference>
<dbReference type="AlphaFoldDB" id="A0A645B2Z1"/>
<comment type="caution">
    <text evidence="1">The sequence shown here is derived from an EMBL/GenBank/DDBJ whole genome shotgun (WGS) entry which is preliminary data.</text>
</comment>
<protein>
    <recommendedName>
        <fullName evidence="2">HEAT repeat domain-containing protein</fullName>
    </recommendedName>
</protein>
<accession>A0A645B2Z1</accession>
<dbReference type="EMBL" id="VSSQ01017458">
    <property type="protein sequence ID" value="MPM59789.1"/>
    <property type="molecule type" value="Genomic_DNA"/>
</dbReference>
<dbReference type="InterPro" id="IPR016024">
    <property type="entry name" value="ARM-type_fold"/>
</dbReference>
<dbReference type="SUPFAM" id="SSF48371">
    <property type="entry name" value="ARM repeat"/>
    <property type="match status" value="1"/>
</dbReference>